<proteinExistence type="predicted"/>
<dbReference type="SUPFAM" id="SSF52540">
    <property type="entry name" value="P-loop containing nucleoside triphosphate hydrolases"/>
    <property type="match status" value="1"/>
</dbReference>
<dbReference type="EMBL" id="JAVHJL010000004">
    <property type="protein sequence ID" value="KAK6505508.1"/>
    <property type="molecule type" value="Genomic_DNA"/>
</dbReference>
<keyword evidence="1" id="KW-0677">Repeat</keyword>
<keyword evidence="2" id="KW-0732">Signal</keyword>
<evidence type="ECO:0000313" key="5">
    <source>
        <dbReference type="Proteomes" id="UP001370758"/>
    </source>
</evidence>
<keyword evidence="5" id="KW-1185">Reference proteome</keyword>
<evidence type="ECO:0000256" key="1">
    <source>
        <dbReference type="ARBA" id="ARBA00022737"/>
    </source>
</evidence>
<gene>
    <name evidence="4" type="ORF">TWF481_007405</name>
</gene>
<comment type="caution">
    <text evidence="4">The sequence shown here is derived from an EMBL/GenBank/DDBJ whole genome shotgun (WGS) entry which is preliminary data.</text>
</comment>
<dbReference type="InterPro" id="IPR056884">
    <property type="entry name" value="NPHP3-like_N"/>
</dbReference>
<evidence type="ECO:0000259" key="3">
    <source>
        <dbReference type="Pfam" id="PF24883"/>
    </source>
</evidence>
<organism evidence="4 5">
    <name type="scientific">Arthrobotrys musiformis</name>
    <dbReference type="NCBI Taxonomy" id="47236"/>
    <lineage>
        <taxon>Eukaryota</taxon>
        <taxon>Fungi</taxon>
        <taxon>Dikarya</taxon>
        <taxon>Ascomycota</taxon>
        <taxon>Pezizomycotina</taxon>
        <taxon>Orbiliomycetes</taxon>
        <taxon>Orbiliales</taxon>
        <taxon>Orbiliaceae</taxon>
        <taxon>Arthrobotrys</taxon>
    </lineage>
</organism>
<dbReference type="Pfam" id="PF24883">
    <property type="entry name" value="NPHP3_N"/>
    <property type="match status" value="1"/>
</dbReference>
<protein>
    <recommendedName>
        <fullName evidence="3">Nephrocystin 3-like N-terminal domain-containing protein</fullName>
    </recommendedName>
</protein>
<dbReference type="InterPro" id="IPR027417">
    <property type="entry name" value="P-loop_NTPase"/>
</dbReference>
<dbReference type="PANTHER" id="PTHR10039">
    <property type="entry name" value="AMELOGENIN"/>
    <property type="match status" value="1"/>
</dbReference>
<dbReference type="PANTHER" id="PTHR10039:SF16">
    <property type="entry name" value="GPI INOSITOL-DEACYLASE"/>
    <property type="match status" value="1"/>
</dbReference>
<evidence type="ECO:0000313" key="4">
    <source>
        <dbReference type="EMBL" id="KAK6505508.1"/>
    </source>
</evidence>
<name>A0AAV9WBC3_9PEZI</name>
<dbReference type="Proteomes" id="UP001370758">
    <property type="component" value="Unassembled WGS sequence"/>
</dbReference>
<dbReference type="AlphaFoldDB" id="A0AAV9WBC3"/>
<reference evidence="4 5" key="1">
    <citation type="submission" date="2023-08" db="EMBL/GenBank/DDBJ databases">
        <authorList>
            <person name="Palmer J.M."/>
        </authorList>
    </citation>
    <scope>NUCLEOTIDE SEQUENCE [LARGE SCALE GENOMIC DNA]</scope>
    <source>
        <strain evidence="4 5">TWF481</strain>
    </source>
</reference>
<feature type="domain" description="Nephrocystin 3-like N-terminal" evidence="3">
    <location>
        <begin position="184"/>
        <end position="344"/>
    </location>
</feature>
<feature type="chain" id="PRO_5043530296" description="Nephrocystin 3-like N-terminal domain-containing protein" evidence="2">
    <location>
        <begin position="18"/>
        <end position="419"/>
    </location>
</feature>
<sequence>MAELGASVVAFIQITAAIVTTCKRTYDTMKEAQKVIKLVKSEMKSLQIILEGYKEFLDAEGQDYKTKNGGDGATPLKRCRQLVDELNSLLPDPPNNDLTLLDKIALGKRWLGLKSKAEKLVAEISREKATILLEISDYTARDVRHIKLLICEGQRDKICDWVESRAQNPTYKHNESLGRHDPQTSGWVTRMGQWEGWLNRSSGSRLVWLFGIPGAGKTILTSFLIQQSTERFENTPGVMVIYYYCIFSHEQDATEPFLRWVLSQMIRKVRVVPDNIGKLHKLNHSPSIKILEDAIEALLEKFTAIHIVVDGLDESQQCENLANVIVKFSTNPAFQKIWLLASSRKISDIATPFTNVAIELSMSNPELQKDIRAFVKATLPEIRALSKVSDMLPEIEEKLSKQADGMCVFSKQVYSTLDS</sequence>
<accession>A0AAV9WBC3</accession>
<feature type="signal peptide" evidence="2">
    <location>
        <begin position="1"/>
        <end position="17"/>
    </location>
</feature>
<dbReference type="Gene3D" id="3.40.50.300">
    <property type="entry name" value="P-loop containing nucleotide triphosphate hydrolases"/>
    <property type="match status" value="1"/>
</dbReference>
<evidence type="ECO:0000256" key="2">
    <source>
        <dbReference type="SAM" id="SignalP"/>
    </source>
</evidence>